<dbReference type="InterPro" id="IPR050464">
    <property type="entry name" value="Zeta_carotene_desat/Oxidored"/>
</dbReference>
<comment type="function">
    <text evidence="1 11">Catalyzes the 6-electron oxidation of protoporphyrinogen-IX to form protoporphyrin-IX.</text>
</comment>
<dbReference type="PANTHER" id="PTHR42923">
    <property type="entry name" value="PROTOPORPHYRINOGEN OXIDASE"/>
    <property type="match status" value="1"/>
</dbReference>
<dbReference type="GeneID" id="30148972"/>
<evidence type="ECO:0000256" key="6">
    <source>
        <dbReference type="ARBA" id="ARBA00022827"/>
    </source>
</evidence>
<dbReference type="Pfam" id="PF01593">
    <property type="entry name" value="Amino_oxidase"/>
    <property type="match status" value="1"/>
</dbReference>
<dbReference type="UniPathway" id="UPA00251">
    <property type="reaction ID" value="UER00324"/>
</dbReference>
<evidence type="ECO:0000256" key="7">
    <source>
        <dbReference type="ARBA" id="ARBA00023002"/>
    </source>
</evidence>
<comment type="pathway">
    <text evidence="2 11">Porphyrin-containing compound metabolism; protoporphyrin-IX biosynthesis; protoporphyrin-IX from protoporphyrinogen-IX: step 1/1.</text>
</comment>
<keyword evidence="9 11" id="KW-0627">Porphyrin biosynthesis</keyword>
<evidence type="ECO:0000256" key="2">
    <source>
        <dbReference type="ARBA" id="ARBA00005073"/>
    </source>
</evidence>
<protein>
    <recommendedName>
        <fullName evidence="4 11">Protoporphyrinogen oxidase</fullName>
        <ecNumber evidence="4 11">1.3.3.4</ecNumber>
    </recommendedName>
</protein>
<sequence>MSPSGGALVGVLGAGISGLSFAYFLHKLRPDVSITIFENTDRVGGWINSTKYAIGLEFEPLTVLEKGPRTLRGVSDGSILIVDTLTELNKANLVLSMSKDSPANRKYLLCGEALVQVPSSFSSFVKFIMSPLGAKLPLSVLMEPFRKPPKEATRDESVRSFLTRRFGSHIVDNVVSAVYHGIYAGDVSKLSARSLMKGMLDFEAQHGSVLKGTLNKIQASKMEKKALKQAGKPASVLSDDLQNYQSTLAQGRNIPALKTILNRFPMVMVANGLETLPRLLAENLQASPRIEILRNQTVTAILPGQTISLTSLGEHYEFQHIRSTIPTYNLSRLLPLKSVIQQNLAKVEYVSIFLANVYLPRKDILKHTRGFGYLVPNSSQNNENLLGIIFDSEVEKGMQSTFTRENTTSSTECYKIPEGRGNLKRAVDTAEPLEYTKLTIMMGGHFFNKHGIPSDSINLAAAKNVLLRHLNLDVSQYRLVDLSKGETAAGDNVIYIDYKLHRNCLPQFNVGYADNKEGMEAILNDEFKGQLSVGGMAFGDGAGVPDCVMNGFRGAWGMK</sequence>
<dbReference type="GO" id="GO:0004729">
    <property type="term" value="F:oxygen-dependent protoporphyrinogen oxidase activity"/>
    <property type="evidence" value="ECO:0007669"/>
    <property type="project" value="UniProtKB-UniRule"/>
</dbReference>
<proteinExistence type="inferred from homology"/>
<keyword evidence="5 11" id="KW-0285">Flavoprotein</keyword>
<organism evidence="13 14">
    <name type="scientific">Babjeviella inositovora NRRL Y-12698</name>
    <dbReference type="NCBI Taxonomy" id="984486"/>
    <lineage>
        <taxon>Eukaryota</taxon>
        <taxon>Fungi</taxon>
        <taxon>Dikarya</taxon>
        <taxon>Ascomycota</taxon>
        <taxon>Saccharomycotina</taxon>
        <taxon>Pichiomycetes</taxon>
        <taxon>Serinales incertae sedis</taxon>
        <taxon>Babjeviella</taxon>
    </lineage>
</organism>
<keyword evidence="7 11" id="KW-0560">Oxidoreductase</keyword>
<dbReference type="STRING" id="984486.A0A1E3QQI8"/>
<dbReference type="Proteomes" id="UP000094336">
    <property type="component" value="Unassembled WGS sequence"/>
</dbReference>
<dbReference type="SUPFAM" id="SSF51905">
    <property type="entry name" value="FAD/NAD(P)-binding domain"/>
    <property type="match status" value="1"/>
</dbReference>
<dbReference type="GO" id="GO:0005743">
    <property type="term" value="C:mitochondrial inner membrane"/>
    <property type="evidence" value="ECO:0007669"/>
    <property type="project" value="UniProtKB-SubCell"/>
</dbReference>
<evidence type="ECO:0000259" key="12">
    <source>
        <dbReference type="Pfam" id="PF01593"/>
    </source>
</evidence>
<evidence type="ECO:0000256" key="10">
    <source>
        <dbReference type="ARBA" id="ARBA00047554"/>
    </source>
</evidence>
<evidence type="ECO:0000256" key="8">
    <source>
        <dbReference type="ARBA" id="ARBA00023133"/>
    </source>
</evidence>
<evidence type="ECO:0000256" key="11">
    <source>
        <dbReference type="RuleBase" id="RU367069"/>
    </source>
</evidence>
<evidence type="ECO:0000256" key="3">
    <source>
        <dbReference type="ARBA" id="ARBA00010551"/>
    </source>
</evidence>
<comment type="subcellular location">
    <subcellularLocation>
        <location evidence="11">Mitochondrion inner membrane</location>
    </subcellularLocation>
</comment>
<keyword evidence="14" id="KW-1185">Reference proteome</keyword>
<dbReference type="RefSeq" id="XP_018985092.1">
    <property type="nucleotide sequence ID" value="XM_019131119.1"/>
</dbReference>
<evidence type="ECO:0000313" key="14">
    <source>
        <dbReference type="Proteomes" id="UP000094336"/>
    </source>
</evidence>
<dbReference type="OrthoDB" id="438553at2759"/>
<dbReference type="InterPro" id="IPR036188">
    <property type="entry name" value="FAD/NAD-bd_sf"/>
</dbReference>
<name>A0A1E3QQI8_9ASCO</name>
<dbReference type="InterPro" id="IPR002937">
    <property type="entry name" value="Amino_oxidase"/>
</dbReference>
<keyword evidence="8 11" id="KW-0350">Heme biosynthesis</keyword>
<gene>
    <name evidence="13" type="ORF">BABINDRAFT_180311</name>
</gene>
<keyword evidence="6 11" id="KW-0274">FAD</keyword>
<dbReference type="NCBIfam" id="TIGR00562">
    <property type="entry name" value="proto_IX_ox"/>
    <property type="match status" value="1"/>
</dbReference>
<dbReference type="Gene3D" id="3.50.50.60">
    <property type="entry name" value="FAD/NAD(P)-binding domain"/>
    <property type="match status" value="1"/>
</dbReference>
<dbReference type="AlphaFoldDB" id="A0A1E3QQI8"/>
<comment type="similarity">
    <text evidence="3 11">Belongs to the protoporphyrinogen/coproporphyrinogen oxidase family. Protoporphyrinogen oxidase subfamily.</text>
</comment>
<dbReference type="EC" id="1.3.3.4" evidence="4 11"/>
<evidence type="ECO:0000256" key="1">
    <source>
        <dbReference type="ARBA" id="ARBA00002600"/>
    </source>
</evidence>
<dbReference type="GO" id="GO:0006782">
    <property type="term" value="P:protoporphyrinogen IX biosynthetic process"/>
    <property type="evidence" value="ECO:0007669"/>
    <property type="project" value="UniProtKB-UniRule"/>
</dbReference>
<evidence type="ECO:0000313" key="13">
    <source>
        <dbReference type="EMBL" id="ODQ79764.1"/>
    </source>
</evidence>
<dbReference type="SUPFAM" id="SSF54373">
    <property type="entry name" value="FAD-linked reductases, C-terminal domain"/>
    <property type="match status" value="1"/>
</dbReference>
<accession>A0A1E3QQI8</accession>
<dbReference type="InterPro" id="IPR004572">
    <property type="entry name" value="Protoporphyrinogen_oxidase"/>
</dbReference>
<feature type="domain" description="Amine oxidase" evidence="12">
    <location>
        <begin position="16"/>
        <end position="392"/>
    </location>
</feature>
<evidence type="ECO:0000256" key="9">
    <source>
        <dbReference type="ARBA" id="ARBA00023244"/>
    </source>
</evidence>
<comment type="catalytic activity">
    <reaction evidence="10 11">
        <text>protoporphyrinogen IX + 3 O2 = protoporphyrin IX + 3 H2O2</text>
        <dbReference type="Rhea" id="RHEA:25576"/>
        <dbReference type="ChEBI" id="CHEBI:15379"/>
        <dbReference type="ChEBI" id="CHEBI:16240"/>
        <dbReference type="ChEBI" id="CHEBI:57306"/>
        <dbReference type="ChEBI" id="CHEBI:57307"/>
        <dbReference type="EC" id="1.3.3.4"/>
    </reaction>
</comment>
<evidence type="ECO:0000256" key="4">
    <source>
        <dbReference type="ARBA" id="ARBA00012867"/>
    </source>
</evidence>
<dbReference type="PANTHER" id="PTHR42923:SF3">
    <property type="entry name" value="PROTOPORPHYRINOGEN OXIDASE"/>
    <property type="match status" value="1"/>
</dbReference>
<evidence type="ECO:0000256" key="5">
    <source>
        <dbReference type="ARBA" id="ARBA00022630"/>
    </source>
</evidence>
<reference evidence="14" key="1">
    <citation type="submission" date="2016-05" db="EMBL/GenBank/DDBJ databases">
        <title>Comparative genomics of biotechnologically important yeasts.</title>
        <authorList>
            <consortium name="DOE Joint Genome Institute"/>
            <person name="Riley R."/>
            <person name="Haridas S."/>
            <person name="Wolfe K.H."/>
            <person name="Lopes M.R."/>
            <person name="Hittinger C.T."/>
            <person name="Goker M."/>
            <person name="Salamov A."/>
            <person name="Wisecaver J."/>
            <person name="Long T.M."/>
            <person name="Aerts A.L."/>
            <person name="Barry K."/>
            <person name="Choi C."/>
            <person name="Clum A."/>
            <person name="Coughlan A.Y."/>
            <person name="Deshpande S."/>
            <person name="Douglass A.P."/>
            <person name="Hanson S.J."/>
            <person name="Klenk H.-P."/>
            <person name="Labutti K."/>
            <person name="Lapidus A."/>
            <person name="Lindquist E."/>
            <person name="Lipzen A."/>
            <person name="Meier-Kolthoff J.P."/>
            <person name="Ohm R.A."/>
            <person name="Otillar R.P."/>
            <person name="Pangilinan J."/>
            <person name="Peng Y."/>
            <person name="Rokas A."/>
            <person name="Rosa C.A."/>
            <person name="Scheuner C."/>
            <person name="Sibirny A.A."/>
            <person name="Slot J.C."/>
            <person name="Stielow J.B."/>
            <person name="Sun H."/>
            <person name="Kurtzman C.P."/>
            <person name="Blackwell M."/>
            <person name="Grigoriev I.V."/>
            <person name="Jeffries T.W."/>
        </authorList>
    </citation>
    <scope>NUCLEOTIDE SEQUENCE [LARGE SCALE GENOMIC DNA]</scope>
    <source>
        <strain evidence="14">NRRL Y-12698</strain>
    </source>
</reference>
<dbReference type="EMBL" id="KV454431">
    <property type="protein sequence ID" value="ODQ79764.1"/>
    <property type="molecule type" value="Genomic_DNA"/>
</dbReference>
<comment type="cofactor">
    <cofactor evidence="11">
        <name>FAD</name>
        <dbReference type="ChEBI" id="CHEBI:57692"/>
    </cofactor>
    <text evidence="11">Binds 1 FAD per subunit.</text>
</comment>